<keyword evidence="1" id="KW-0378">Hydrolase</keyword>
<comment type="caution">
    <text evidence="1">The sequence shown here is derived from an EMBL/GenBank/DDBJ whole genome shotgun (WGS) entry which is preliminary data.</text>
</comment>
<keyword evidence="2" id="KW-1185">Reference proteome</keyword>
<name>A0AC61S4P2_9BACT</name>
<protein>
    <submittedName>
        <fullName evidence="1">5'-methylthioadenosine/adenosylhomocysteine nucleosidase</fullName>
        <ecNumber evidence="1">3.2.2.9</ecNumber>
    </submittedName>
</protein>
<gene>
    <name evidence="1" type="ORF">E5990_07555</name>
</gene>
<dbReference type="EC" id="3.2.2.9" evidence="1"/>
<reference evidence="1" key="1">
    <citation type="submission" date="2019-04" db="EMBL/GenBank/DDBJ databases">
        <title>Microbes associate with the intestines of laboratory mice.</title>
        <authorList>
            <person name="Navarre W."/>
            <person name="Wong E."/>
            <person name="Huang K.C."/>
            <person name="Tropini C."/>
            <person name="Ng K."/>
            <person name="Yu B."/>
        </authorList>
    </citation>
    <scope>NUCLEOTIDE SEQUENCE</scope>
    <source>
        <strain evidence="1">NM86_A22</strain>
    </source>
</reference>
<dbReference type="EMBL" id="SSTG01000092">
    <property type="protein sequence ID" value="THG47940.1"/>
    <property type="molecule type" value="Genomic_DNA"/>
</dbReference>
<dbReference type="Proteomes" id="UP000305401">
    <property type="component" value="Unassembled WGS sequence"/>
</dbReference>
<accession>A0AC61S4P2</accession>
<organism evidence="1 2">
    <name type="scientific">Muribaculum caecicola</name>
    <dbReference type="NCBI Taxonomy" id="3038144"/>
    <lineage>
        <taxon>Bacteria</taxon>
        <taxon>Pseudomonadati</taxon>
        <taxon>Bacteroidota</taxon>
        <taxon>Bacteroidia</taxon>
        <taxon>Bacteroidales</taxon>
        <taxon>Muribaculaceae</taxon>
        <taxon>Muribaculum</taxon>
    </lineage>
</organism>
<evidence type="ECO:0000313" key="2">
    <source>
        <dbReference type="Proteomes" id="UP000305401"/>
    </source>
</evidence>
<keyword evidence="1" id="KW-0326">Glycosidase</keyword>
<proteinExistence type="predicted"/>
<sequence>MKIGIIVAMDRELQLLLPLLDEKKEVVAQSGVRMVSGTMEGHDIVVLKSGIGKVNAAVGASALIDFALPGLIINTGVAGGAGATNVLDVVVGAETAYHDVWCGPGTVPGQVQGLPARFAADARVMALDAVQDNPGIKCGLIASGDSFVDSPAGLERIRGLYPDVLAVDMESAPIAHVCHLRGVPFVSIRVVSDTPGSGNNSAQYTDFWTAAPERTFGALCGIISQLK</sequence>
<evidence type="ECO:0000313" key="1">
    <source>
        <dbReference type="EMBL" id="THG47940.1"/>
    </source>
</evidence>